<accession>A0A2A2LX11</accession>
<name>A0A2A2LX11_9BILA</name>
<organism evidence="1 2">
    <name type="scientific">Diploscapter pachys</name>
    <dbReference type="NCBI Taxonomy" id="2018661"/>
    <lineage>
        <taxon>Eukaryota</taxon>
        <taxon>Metazoa</taxon>
        <taxon>Ecdysozoa</taxon>
        <taxon>Nematoda</taxon>
        <taxon>Chromadorea</taxon>
        <taxon>Rhabditida</taxon>
        <taxon>Rhabditina</taxon>
        <taxon>Rhabditomorpha</taxon>
        <taxon>Rhabditoidea</taxon>
        <taxon>Rhabditidae</taxon>
        <taxon>Diploscapter</taxon>
    </lineage>
</organism>
<dbReference type="Proteomes" id="UP000218231">
    <property type="component" value="Unassembled WGS sequence"/>
</dbReference>
<gene>
    <name evidence="1" type="ORF">WR25_01619</name>
</gene>
<proteinExistence type="predicted"/>
<dbReference type="AlphaFoldDB" id="A0A2A2LX11"/>
<evidence type="ECO:0000313" key="2">
    <source>
        <dbReference type="Proteomes" id="UP000218231"/>
    </source>
</evidence>
<evidence type="ECO:0000313" key="1">
    <source>
        <dbReference type="EMBL" id="PAV90766.1"/>
    </source>
</evidence>
<reference evidence="1 2" key="1">
    <citation type="journal article" date="2017" name="Curr. Biol.">
        <title>Genome architecture and evolution of a unichromosomal asexual nematode.</title>
        <authorList>
            <person name="Fradin H."/>
            <person name="Zegar C."/>
            <person name="Gutwein M."/>
            <person name="Lucas J."/>
            <person name="Kovtun M."/>
            <person name="Corcoran D."/>
            <person name="Baugh L.R."/>
            <person name="Kiontke K."/>
            <person name="Gunsalus K."/>
            <person name="Fitch D.H."/>
            <person name="Piano F."/>
        </authorList>
    </citation>
    <scope>NUCLEOTIDE SEQUENCE [LARGE SCALE GENOMIC DNA]</scope>
    <source>
        <strain evidence="1">PF1309</strain>
    </source>
</reference>
<sequence>MRILQRRLHKALCTIGDDQPMLEFSVNAALTRTFEVHPEALDGIGVTLNQRIVTNDPAWEVANWVQTVLSLLRGDDLRRDFMM</sequence>
<comment type="caution">
    <text evidence="1">The sequence shown here is derived from an EMBL/GenBank/DDBJ whole genome shotgun (WGS) entry which is preliminary data.</text>
</comment>
<protein>
    <submittedName>
        <fullName evidence="1">Uncharacterized protein</fullName>
    </submittedName>
</protein>
<dbReference type="EMBL" id="LIAE01006356">
    <property type="protein sequence ID" value="PAV90766.1"/>
    <property type="molecule type" value="Genomic_DNA"/>
</dbReference>
<keyword evidence="2" id="KW-1185">Reference proteome</keyword>